<proteinExistence type="predicted"/>
<keyword evidence="1" id="KW-1133">Transmembrane helix</keyword>
<keyword evidence="1" id="KW-0472">Membrane</keyword>
<name>A0A0B8PCL6_9VIBR</name>
<dbReference type="Proteomes" id="UP000031670">
    <property type="component" value="Unassembled WGS sequence"/>
</dbReference>
<sequence>MKEVMLPYILVVWLLFKFGVLKKTAKNYFITITITIGFCYC</sequence>
<evidence type="ECO:0000313" key="2">
    <source>
        <dbReference type="EMBL" id="GAM60898.1"/>
    </source>
</evidence>
<dbReference type="AlphaFoldDB" id="A0A0B8PCL6"/>
<feature type="transmembrane region" description="Helical" evidence="1">
    <location>
        <begin position="6"/>
        <end position="21"/>
    </location>
</feature>
<evidence type="ECO:0000313" key="3">
    <source>
        <dbReference type="Proteomes" id="UP000031670"/>
    </source>
</evidence>
<reference evidence="2 3" key="1">
    <citation type="submission" date="2015-01" db="EMBL/GenBank/DDBJ databases">
        <title>Vibrio sp. C5 JCM 19232 whole genome shotgun sequence.</title>
        <authorList>
            <person name="Sawabe T."/>
            <person name="Meirelles P."/>
            <person name="Feng G."/>
            <person name="Sayaka M."/>
            <person name="Hattori M."/>
            <person name="Ohkuma M."/>
        </authorList>
    </citation>
    <scope>NUCLEOTIDE SEQUENCE [LARGE SCALE GENOMIC DNA]</scope>
    <source>
        <strain evidence="2 3">JCM19232</strain>
    </source>
</reference>
<organism evidence="2 3">
    <name type="scientific">Vibrio ishigakensis</name>
    <dbReference type="NCBI Taxonomy" id="1481914"/>
    <lineage>
        <taxon>Bacteria</taxon>
        <taxon>Pseudomonadati</taxon>
        <taxon>Pseudomonadota</taxon>
        <taxon>Gammaproteobacteria</taxon>
        <taxon>Vibrionales</taxon>
        <taxon>Vibrionaceae</taxon>
        <taxon>Vibrio</taxon>
    </lineage>
</organism>
<comment type="caution">
    <text evidence="2">The sequence shown here is derived from an EMBL/GenBank/DDBJ whole genome shotgun (WGS) entry which is preliminary data.</text>
</comment>
<gene>
    <name evidence="2" type="ORF">JCM19232_3840</name>
</gene>
<evidence type="ECO:0000256" key="1">
    <source>
        <dbReference type="SAM" id="Phobius"/>
    </source>
</evidence>
<protein>
    <submittedName>
        <fullName evidence="2">Uncharacterized protein</fullName>
    </submittedName>
</protein>
<accession>A0A0B8PCL6</accession>
<dbReference type="EMBL" id="BBSA01000002">
    <property type="protein sequence ID" value="GAM60898.1"/>
    <property type="molecule type" value="Genomic_DNA"/>
</dbReference>
<keyword evidence="1" id="KW-0812">Transmembrane</keyword>
<reference evidence="2 3" key="2">
    <citation type="submission" date="2015-01" db="EMBL/GenBank/DDBJ databases">
        <authorList>
            <consortium name="NBRP consortium"/>
            <person name="Sawabe T."/>
            <person name="Meirelles P."/>
            <person name="Feng G."/>
            <person name="Sayaka M."/>
            <person name="Hattori M."/>
            <person name="Ohkuma M."/>
        </authorList>
    </citation>
    <scope>NUCLEOTIDE SEQUENCE [LARGE SCALE GENOMIC DNA]</scope>
    <source>
        <strain evidence="2 3">JCM19232</strain>
    </source>
</reference>